<sequence>MSFIVIYIPTEQSKNGTPNLNEFRQKIVKTCIVTIYQPFFSGFFCFTIIIPR</sequence>
<keyword evidence="1" id="KW-0812">Transmembrane</keyword>
<evidence type="ECO:0000313" key="2">
    <source>
        <dbReference type="EMBL" id="XFO74200.1"/>
    </source>
</evidence>
<feature type="transmembrane region" description="Helical" evidence="1">
    <location>
        <begin position="27"/>
        <end position="50"/>
    </location>
</feature>
<evidence type="ECO:0000313" key="3">
    <source>
        <dbReference type="Proteomes" id="UP000216052"/>
    </source>
</evidence>
<dbReference type="Proteomes" id="UP000216052">
    <property type="component" value="Chromosome"/>
</dbReference>
<gene>
    <name evidence="2" type="ORF">SPACI_043090</name>
</gene>
<proteinExistence type="predicted"/>
<dbReference type="EMBL" id="CP155571">
    <property type="protein sequence ID" value="XFO74200.1"/>
    <property type="molecule type" value="Genomic_DNA"/>
</dbReference>
<keyword evidence="1" id="KW-1133">Transmembrane helix</keyword>
<evidence type="ECO:0000256" key="1">
    <source>
        <dbReference type="SAM" id="Phobius"/>
    </source>
</evidence>
<accession>A0ABZ3J807</accession>
<keyword evidence="1" id="KW-0472">Membrane</keyword>
<organism evidence="2 3">
    <name type="scientific">Sporomusa acidovorans (strain ATCC 49682 / DSM 3132 / Mol)</name>
    <dbReference type="NCBI Taxonomy" id="1123286"/>
    <lineage>
        <taxon>Bacteria</taxon>
        <taxon>Bacillati</taxon>
        <taxon>Bacillota</taxon>
        <taxon>Negativicutes</taxon>
        <taxon>Selenomonadales</taxon>
        <taxon>Sporomusaceae</taxon>
        <taxon>Sporomusa</taxon>
    </lineage>
</organism>
<keyword evidence="3" id="KW-1185">Reference proteome</keyword>
<name>A0ABZ3J807_SPOA4</name>
<reference evidence="2" key="1">
    <citation type="submission" date="2024-05" db="EMBL/GenBank/DDBJ databases">
        <title>Isolation and characterization of Sporomusa carbonis sp. nov., a carboxydotrophic hydrogenogen in the genus of Sporomusa isolated from a charcoal burning pile.</title>
        <authorList>
            <person name="Boeer T."/>
            <person name="Rosenbaum F."/>
            <person name="Eysell L."/>
            <person name="Mueller V."/>
            <person name="Daniel R."/>
            <person name="Poehlein A."/>
        </authorList>
    </citation>
    <scope>NUCLEOTIDE SEQUENCE [LARGE SCALE GENOMIC DNA]</scope>
    <source>
        <strain evidence="2">DSM 3132</strain>
    </source>
</reference>
<protein>
    <submittedName>
        <fullName evidence="2">Uncharacterized protein</fullName>
    </submittedName>
</protein>